<accession>A0ABS4VUJ5</accession>
<reference evidence="2 3" key="1">
    <citation type="submission" date="2021-03" db="EMBL/GenBank/DDBJ databases">
        <title>Sequencing the genomes of 1000 actinobacteria strains.</title>
        <authorList>
            <person name="Klenk H.-P."/>
        </authorList>
    </citation>
    <scope>NUCLEOTIDE SEQUENCE [LARGE SCALE GENOMIC DNA]</scope>
    <source>
        <strain evidence="2 3">DSM 45256</strain>
    </source>
</reference>
<dbReference type="EMBL" id="JAGINU010000001">
    <property type="protein sequence ID" value="MBP2367608.1"/>
    <property type="molecule type" value="Genomic_DNA"/>
</dbReference>
<feature type="domain" description="DUF1990" evidence="1">
    <location>
        <begin position="109"/>
        <end position="188"/>
    </location>
</feature>
<sequence>MRRSTTLARWTLGVVLITWRYMWSTTPLHRTTAAGDLTDVGPPLPDELTDSRCQPMGTGVGPVFHRLFTVDIDGSRLSGSELLATLAADLNRAVPTEVVGVERIAGGARGLALGDEVVVHMPGPWDGPVRVVDATSTSFRLATLSGHMEAGQIEFRTVAHGSLLRLEIEVWARPASRTVQMLYARLRVGKEIQLNMWVRFCLSAVRLAGGRARGGVTIRTRVVDEDLLPGARATISERSRA</sequence>
<protein>
    <recommendedName>
        <fullName evidence="1">DUF1990 domain-containing protein</fullName>
    </recommendedName>
</protein>
<organism evidence="2 3">
    <name type="scientific">Pseudonocardia parietis</name>
    <dbReference type="NCBI Taxonomy" id="570936"/>
    <lineage>
        <taxon>Bacteria</taxon>
        <taxon>Bacillati</taxon>
        <taxon>Actinomycetota</taxon>
        <taxon>Actinomycetes</taxon>
        <taxon>Pseudonocardiales</taxon>
        <taxon>Pseudonocardiaceae</taxon>
        <taxon>Pseudonocardia</taxon>
    </lineage>
</organism>
<evidence type="ECO:0000313" key="2">
    <source>
        <dbReference type="EMBL" id="MBP2367608.1"/>
    </source>
</evidence>
<dbReference type="Pfam" id="PF09348">
    <property type="entry name" value="DUF1990"/>
    <property type="match status" value="1"/>
</dbReference>
<keyword evidence="3" id="KW-1185">Reference proteome</keyword>
<evidence type="ECO:0000313" key="3">
    <source>
        <dbReference type="Proteomes" id="UP001519295"/>
    </source>
</evidence>
<evidence type="ECO:0000259" key="1">
    <source>
        <dbReference type="Pfam" id="PF09348"/>
    </source>
</evidence>
<gene>
    <name evidence="2" type="ORF">JOF36_003304</name>
</gene>
<comment type="caution">
    <text evidence="2">The sequence shown here is derived from an EMBL/GenBank/DDBJ whole genome shotgun (WGS) entry which is preliminary data.</text>
</comment>
<dbReference type="RefSeq" id="WP_307862417.1">
    <property type="nucleotide sequence ID" value="NZ_JAGINU010000001.1"/>
</dbReference>
<name>A0ABS4VUJ5_9PSEU</name>
<proteinExistence type="predicted"/>
<dbReference type="Proteomes" id="UP001519295">
    <property type="component" value="Unassembled WGS sequence"/>
</dbReference>
<dbReference type="InterPro" id="IPR018960">
    <property type="entry name" value="DUF1990"/>
</dbReference>